<evidence type="ECO:0000256" key="1">
    <source>
        <dbReference type="SAM" id="MobiDB-lite"/>
    </source>
</evidence>
<reference evidence="2" key="1">
    <citation type="submission" date="2019-10" db="EMBL/GenBank/DDBJ databases">
        <title>A library preparation optimized for metagenomics of RNA viruses.</title>
        <authorList>
            <person name="Gil P."/>
            <person name="Dupuy V."/>
            <person name="Koual R."/>
            <person name="Exbrayat A."/>
            <person name="Rakotoarivony I."/>
            <person name="Gueye-Fall A."/>
            <person name="Gimmoneau G."/>
            <person name="Marie A."/>
            <person name="Frances B."/>
            <person name="Lambert G."/>
            <person name="Reveillaud J."/>
            <person name="Gardes L."/>
            <person name="Balenghien T."/>
            <person name="Garros C."/>
            <person name="Albina E."/>
            <person name="Gutierrez S."/>
        </authorList>
    </citation>
    <scope>NUCLEOTIDE SEQUENCE</scope>
    <source>
        <strain evidence="2">Ferlo</strain>
    </source>
</reference>
<organism evidence="2 3">
    <name type="scientific">Primus virus</name>
    <dbReference type="NCBI Taxonomy" id="2722918"/>
    <lineage>
        <taxon>Viruses</taxon>
        <taxon>Riboviria</taxon>
        <taxon>Orthornavirae</taxon>
        <taxon>Negarnaviricota</taxon>
        <taxon>Haploviricotina</taxon>
        <taxon>Monjiviricetes</taxon>
        <taxon>Mononegavirales</taxon>
        <taxon>Rhabdoviridae</taxon>
        <taxon>Deltarhabdovirinae</taxon>
        <taxon>Primrhavirus</taxon>
        <taxon>Primrhavirus primus</taxon>
    </lineage>
</organism>
<protein>
    <submittedName>
        <fullName evidence="2">Uncharacterized protein</fullName>
    </submittedName>
</protein>
<dbReference type="EMBL" id="MN567480">
    <property type="protein sequence ID" value="QIS62331.1"/>
    <property type="molecule type" value="Genomic_RNA"/>
</dbReference>
<feature type="region of interest" description="Disordered" evidence="1">
    <location>
        <begin position="1"/>
        <end position="158"/>
    </location>
</feature>
<feature type="compositionally biased region" description="Acidic residues" evidence="1">
    <location>
        <begin position="119"/>
        <end position="129"/>
    </location>
</feature>
<accession>A0A6H0C7L9</accession>
<feature type="compositionally biased region" description="Polar residues" evidence="1">
    <location>
        <begin position="356"/>
        <end position="366"/>
    </location>
</feature>
<keyword evidence="3" id="KW-1185">Reference proteome</keyword>
<sequence length="492" mass="54244">MVFGTVRNWISTMSSSPKSPSQRESLSPKQQDKQAKRAKDKKASKQSRLERSLPEFQDPDLVKEREEFRAKYAGVTVPPEKPEEGEIPVSDEISEQGLPGLYSPEELSDHFAGGNEGLTDSDEAEEESENPTPDDSSEGKEGAKATSVTSNKSEKFEQALSEQEMAAIAQYEHLMNNAFSVTSNYADFVKRLVTAGMRHPDPIIAETWSGAEPTVAELLKRFPIKVGKALVGMVPCSHGEFFNRVLGMHEGLTWHMGETLEQVQDELSHLVDSLKTKIHVLEQREEAHHAQTIKFADQVSNASASLAISVKNAETTFIKMADFAMRLPVQVDAPSKPSSVTVGDSVFRAPTRRRAQASSPTSSVRSALSVANPPEPPLIKESEARKVVTNIDRDGVYEGEQMAVTIENGRVARITVTSHSLRSAEGLLHRKAALAQMVLARSPEELRRIFQDLPDWLAQANQLKGQAATNFLIHTFPPSKTVPRWSWTPRGG</sequence>
<dbReference type="Proteomes" id="UP001238616">
    <property type="component" value="Segment"/>
</dbReference>
<evidence type="ECO:0000313" key="2">
    <source>
        <dbReference type="EMBL" id="QIS62331.1"/>
    </source>
</evidence>
<feature type="compositionally biased region" description="Basic and acidic residues" evidence="1">
    <location>
        <begin position="60"/>
        <end position="70"/>
    </location>
</feature>
<evidence type="ECO:0000313" key="3">
    <source>
        <dbReference type="Proteomes" id="UP001238616"/>
    </source>
</evidence>
<feature type="compositionally biased region" description="Low complexity" evidence="1">
    <location>
        <begin position="11"/>
        <end position="29"/>
    </location>
</feature>
<feature type="region of interest" description="Disordered" evidence="1">
    <location>
        <begin position="351"/>
        <end position="378"/>
    </location>
</feature>
<feature type="compositionally biased region" description="Basic and acidic residues" evidence="1">
    <location>
        <begin position="30"/>
        <end position="53"/>
    </location>
</feature>
<proteinExistence type="predicted"/>
<name>A0A6H0C7L9_9RHAB</name>